<gene>
    <name evidence="3" type="primary">Contig13393.g14293</name>
    <name evidence="3" type="ORF">STYLEM_19716</name>
</gene>
<evidence type="ECO:0000259" key="2">
    <source>
        <dbReference type="PROSITE" id="PS50879"/>
    </source>
</evidence>
<protein>
    <recommendedName>
        <fullName evidence="2">RNase H type-1 domain-containing protein</fullName>
    </recommendedName>
</protein>
<dbReference type="Pfam" id="PF00075">
    <property type="entry name" value="RNase_H"/>
    <property type="match status" value="1"/>
</dbReference>
<accession>A0A078B8N3</accession>
<feature type="compositionally biased region" description="Polar residues" evidence="1">
    <location>
        <begin position="1455"/>
        <end position="1468"/>
    </location>
</feature>
<feature type="region of interest" description="Disordered" evidence="1">
    <location>
        <begin position="1453"/>
        <end position="1494"/>
    </location>
</feature>
<dbReference type="InterPro" id="IPR002156">
    <property type="entry name" value="RNaseH_domain"/>
</dbReference>
<dbReference type="GO" id="GO:0003676">
    <property type="term" value="F:nucleic acid binding"/>
    <property type="evidence" value="ECO:0007669"/>
    <property type="project" value="InterPro"/>
</dbReference>
<feature type="domain" description="RNase H type-1" evidence="2">
    <location>
        <begin position="128"/>
        <end position="300"/>
    </location>
</feature>
<keyword evidence="4" id="KW-1185">Reference proteome</keyword>
<name>A0A078B8N3_STYLE</name>
<dbReference type="OrthoDB" id="407198at2759"/>
<dbReference type="InterPro" id="IPR012337">
    <property type="entry name" value="RNaseH-like_sf"/>
</dbReference>
<evidence type="ECO:0000313" key="3">
    <source>
        <dbReference type="EMBL" id="CDW90571.1"/>
    </source>
</evidence>
<dbReference type="SUPFAM" id="SSF53098">
    <property type="entry name" value="Ribonuclease H-like"/>
    <property type="match status" value="1"/>
</dbReference>
<dbReference type="EMBL" id="CCKQ01018598">
    <property type="protein sequence ID" value="CDW90571.1"/>
    <property type="molecule type" value="Genomic_DNA"/>
</dbReference>
<dbReference type="InParanoid" id="A0A078B8N3"/>
<dbReference type="Proteomes" id="UP000039865">
    <property type="component" value="Unassembled WGS sequence"/>
</dbReference>
<proteinExistence type="predicted"/>
<dbReference type="GO" id="GO:0004523">
    <property type="term" value="F:RNA-DNA hybrid ribonuclease activity"/>
    <property type="evidence" value="ECO:0007669"/>
    <property type="project" value="InterPro"/>
</dbReference>
<sequence length="1494" mass="177310">MHWKFGERIPYCEDKKILGEIHGYLDIANQMKYLDKTKTYQEIVEMIKKQSIPEYYKVSENLITDYVIRVDKLDEMFKVESPEIQCPICFQLEEIPEMHIREGIRLYRQEYNIQIEKVKNRGFIPIYRCKNIAIFTDAGYMKIGNIEYASIGIIDMFNCVQRSHEITLTAIAKERKVKLNNVVGELIAIKKAIEYIERKYIGIGGKAISDKGIQVQHFDQITIYTDSLISVEIMEKWIYRWTKEEESMNNDNAYLLVEIHQKLLQYQQIKLEHVRGHQRNGNWKTIGNHYADRAATYSITHMWLAPRCKMTIPEIEDDGNNSAICQTCLKNKWKPADKETRIQMKQQMKKDANPAKQQMEINGVLKQYINSNFQTHGKVDWVNEVEIGRQKVWQGKSYKFYRFFQEEVIYRKALIKTMQQQMQLQEDSEQRETQDKERQRQKFIRFQQASIGDTTKQDTHLDEYPFDEKDIKEGAITEQEKVQKQWLSRQLYDLYKNKDEKGKLDMIENLALQDKVDIATISIRRIVLKTNDKDMSKSIQFEDILRHNLEKEYEEILQRRGTRQFIRKRMKKLNIIGDFDKKQPGNYFKIEKIKTLDWDRIANQGTKFQFSILTQDKQERQIAVKNIQWNADNELTQKFRKEYYRIMPTIWKGLMKAQGFYGNGSGKGIYECQICKTMRGQKGIRASIQHLYNCVEDLVENVEARTQNYLQLLQDRGYQKDVATKRCEKFKKEEEQWINIIEPDYESIYEVAITYGLIRKYTIDSSKIKHLASTVQMTSKIIGLYKNLNRDRDQIVKKLTWEECEEANKGQVQWKKKWKPTTVETEKLVRVIKVKENSEELRAPIPTEAADRRGIISEPESRKLKQVEELKALEEEVFFQENSNDIIEQDFLVLHDNSVERNIRQNGEMPGLVDISVVLPQKIQKPSQTQETRIHTQEQIQIMNEYRNQELEDLVMNYDLTDQEEPIPRSALVVQVRGIKVQQLPQNVETTMEDIREEFCQSRKETANLIQEALWNQRIEKRDGFKKQKKERMNKFKKVEIKKFENPKIIGDYILNIEKESRKLEKLTKIKEKKIDKARESLRKQYVLENVQQQELMVVDENPMNSMKMQSIRQVSEQKRVFQTEIINPIRQEQESMQYKNAKKNVGREKKMQQIEKQEKEKMRKQTQQYFDQSYAMVKMRLYKSTSIGSKVLKSFPDSIYGNLKDELKNTLKLFKFKEIKRDKQNKEFKVTNKFLEIIEQKNKEGDWFIDEENNLEAIEYEKVVKQVILAEQVVQQEKSPEKPYKTVQHTTKSQLLGKSTVPRKNMERGKYVITKQDEKILEQNGINIPKPIPFSHIQIPKGASEIEVARIVQDNQNRKLTYDEAIIERNLKLFDELIKIQNAFALPVNQINNQTKQERCLVNAINDNKKKDKHRKLVRLLPKNFDKYDQERIKLKQEMPVTKRGLKMLENKKNLNTLNPEDTTTMRQTDDIMSDSNEEGGIQDSKRKRLKKQ</sequence>
<dbReference type="Gene3D" id="3.30.420.10">
    <property type="entry name" value="Ribonuclease H-like superfamily/Ribonuclease H"/>
    <property type="match status" value="1"/>
</dbReference>
<evidence type="ECO:0000313" key="4">
    <source>
        <dbReference type="Proteomes" id="UP000039865"/>
    </source>
</evidence>
<evidence type="ECO:0000256" key="1">
    <source>
        <dbReference type="SAM" id="MobiDB-lite"/>
    </source>
</evidence>
<dbReference type="InterPro" id="IPR036397">
    <property type="entry name" value="RNaseH_sf"/>
</dbReference>
<organism evidence="3 4">
    <name type="scientific">Stylonychia lemnae</name>
    <name type="common">Ciliate</name>
    <dbReference type="NCBI Taxonomy" id="5949"/>
    <lineage>
        <taxon>Eukaryota</taxon>
        <taxon>Sar</taxon>
        <taxon>Alveolata</taxon>
        <taxon>Ciliophora</taxon>
        <taxon>Intramacronucleata</taxon>
        <taxon>Spirotrichea</taxon>
        <taxon>Stichotrichia</taxon>
        <taxon>Sporadotrichida</taxon>
        <taxon>Oxytrichidae</taxon>
        <taxon>Stylonychinae</taxon>
        <taxon>Stylonychia</taxon>
    </lineage>
</organism>
<dbReference type="PROSITE" id="PS50879">
    <property type="entry name" value="RNASE_H_1"/>
    <property type="match status" value="1"/>
</dbReference>
<reference evidence="3 4" key="1">
    <citation type="submission" date="2014-06" db="EMBL/GenBank/DDBJ databases">
        <authorList>
            <person name="Swart Estienne"/>
        </authorList>
    </citation>
    <scope>NUCLEOTIDE SEQUENCE [LARGE SCALE GENOMIC DNA]</scope>
    <source>
        <strain evidence="3 4">130c</strain>
    </source>
</reference>